<comment type="caution">
    <text evidence="1">The sequence shown here is derived from an EMBL/GenBank/DDBJ whole genome shotgun (WGS) entry which is preliminary data.</text>
</comment>
<gene>
    <name evidence="1" type="ORF">FYK55_11940</name>
</gene>
<sequence length="188" mass="21357">MSFDYAALFPQGLSYHDFLQTHGTESQRNRWQAVHDKVELTPPQRTLLSGFSRTMKVLVSAGAWCGDCVNQCPIFDHFASHNGRLLVRFFDRDRHPDLAQAISTCGGERVPSVVFLSEDDHVCGRYGDRTLSTYRHLAETQLGPSCPTGFGDVNESLLADVTQDWLDEFERIQWMLRLSGRLRQLHGD</sequence>
<name>A0A5M6D996_9BACT</name>
<evidence type="ECO:0000313" key="1">
    <source>
        <dbReference type="EMBL" id="KAA5543923.1"/>
    </source>
</evidence>
<accession>A0A5M6D996</accession>
<reference evidence="1 2" key="1">
    <citation type="submission" date="2019-08" db="EMBL/GenBank/DDBJ databases">
        <authorList>
            <person name="Dhanesh K."/>
            <person name="Kumar G."/>
            <person name="Sasikala C."/>
            <person name="Venkata Ramana C."/>
        </authorList>
    </citation>
    <scope>NUCLEOTIDE SEQUENCE [LARGE SCALE GENOMIC DNA]</scope>
    <source>
        <strain evidence="1 2">JC645</strain>
    </source>
</reference>
<dbReference type="InterPro" id="IPR036249">
    <property type="entry name" value="Thioredoxin-like_sf"/>
</dbReference>
<dbReference type="SUPFAM" id="SSF52833">
    <property type="entry name" value="Thioredoxin-like"/>
    <property type="match status" value="1"/>
</dbReference>
<organism evidence="1 2">
    <name type="scientific">Roseiconus nitratireducens</name>
    <dbReference type="NCBI Taxonomy" id="2605748"/>
    <lineage>
        <taxon>Bacteria</taxon>
        <taxon>Pseudomonadati</taxon>
        <taxon>Planctomycetota</taxon>
        <taxon>Planctomycetia</taxon>
        <taxon>Pirellulales</taxon>
        <taxon>Pirellulaceae</taxon>
        <taxon>Roseiconus</taxon>
    </lineage>
</organism>
<dbReference type="EMBL" id="VWOX01000005">
    <property type="protein sequence ID" value="KAA5543923.1"/>
    <property type="molecule type" value="Genomic_DNA"/>
</dbReference>
<dbReference type="Proteomes" id="UP000324479">
    <property type="component" value="Unassembled WGS sequence"/>
</dbReference>
<evidence type="ECO:0000313" key="2">
    <source>
        <dbReference type="Proteomes" id="UP000324479"/>
    </source>
</evidence>
<dbReference type="AlphaFoldDB" id="A0A5M6D996"/>
<protein>
    <submittedName>
        <fullName evidence="1">Thiol reductase thioredoxin</fullName>
    </submittedName>
</protein>
<keyword evidence="2" id="KW-1185">Reference proteome</keyword>
<dbReference type="Gene3D" id="3.40.30.10">
    <property type="entry name" value="Glutaredoxin"/>
    <property type="match status" value="1"/>
</dbReference>
<proteinExistence type="predicted"/>
<dbReference type="CDD" id="cd02947">
    <property type="entry name" value="TRX_family"/>
    <property type="match status" value="1"/>
</dbReference>
<dbReference type="Pfam" id="PF14595">
    <property type="entry name" value="Thioredoxin_9"/>
    <property type="match status" value="1"/>
</dbReference>